<proteinExistence type="predicted"/>
<dbReference type="AlphaFoldDB" id="A0A2H6BUU3"/>
<protein>
    <recommendedName>
        <fullName evidence="2">Glycosyl transferase family 1 domain-containing protein</fullName>
    </recommendedName>
</protein>
<dbReference type="RefSeq" id="WP_103112723.1">
    <property type="nucleotide sequence ID" value="NZ_BEIU01000006.1"/>
</dbReference>
<sequence>MNKQLMIHATNISGLGACQVVKSLITSLIKQFKDQKVELYLPLKDSMFEPGEPGELDSIKVHRLKRFLPNSLSRVSESLLSPLYFKKTERSLILGDLPLRGFDNQVVLVHQPNLISPKINPHSGRNIKYRIARWIFKSNLKFVKHIVVQTGVMKEQIIASYPELTDRVTIIPQPAPVWFNRRMINRKLQEDSITLFYPANNYPHKNFKIFEAMNDFVNQIEFPVQVIVTLNSTEISPSIAKLNWLKCVGRLTPEECLKQYEQVTALFFPSLLESYGLPLVESMTAGLPIICSDLPYARWLCEDQAIYFDPLSAKSACEAIEELHRRMADKWQVNWKQALAKIPNSWDEVANKFIDLLCQ</sequence>
<dbReference type="PANTHER" id="PTHR46401">
    <property type="entry name" value="GLYCOSYLTRANSFERASE WBBK-RELATED"/>
    <property type="match status" value="1"/>
</dbReference>
<evidence type="ECO:0000256" key="1">
    <source>
        <dbReference type="ARBA" id="ARBA00022679"/>
    </source>
</evidence>
<comment type="caution">
    <text evidence="3">The sequence shown here is derived from an EMBL/GenBank/DDBJ whole genome shotgun (WGS) entry which is preliminary data.</text>
</comment>
<reference evidence="4" key="1">
    <citation type="submission" date="2017-12" db="EMBL/GenBank/DDBJ databases">
        <title>Improved Draft Genome Sequence of Microcystis aeruginosa NIES-298, a Microcystin-Producing Cyanobacterium from Lake Kasumigaura, Japan.</title>
        <authorList>
            <person name="Yamaguchi H."/>
            <person name="Suzuki S."/>
            <person name="Kawachi M."/>
        </authorList>
    </citation>
    <scope>NUCLEOTIDE SEQUENCE [LARGE SCALE GENOMIC DNA]</scope>
    <source>
        <strain evidence="4">NIES-298</strain>
    </source>
</reference>
<dbReference type="EMBL" id="BEYQ01000010">
    <property type="protein sequence ID" value="GBD53963.1"/>
    <property type="molecule type" value="Genomic_DNA"/>
</dbReference>
<keyword evidence="1" id="KW-0808">Transferase</keyword>
<dbReference type="InterPro" id="IPR001296">
    <property type="entry name" value="Glyco_trans_1"/>
</dbReference>
<dbReference type="SUPFAM" id="SSF53756">
    <property type="entry name" value="UDP-Glycosyltransferase/glycogen phosphorylase"/>
    <property type="match status" value="1"/>
</dbReference>
<evidence type="ECO:0000313" key="3">
    <source>
        <dbReference type="EMBL" id="GBD53963.1"/>
    </source>
</evidence>
<feature type="domain" description="Glycosyl transferase family 1" evidence="2">
    <location>
        <begin position="245"/>
        <end position="324"/>
    </location>
</feature>
<dbReference type="Gene3D" id="3.40.50.2000">
    <property type="entry name" value="Glycogen Phosphorylase B"/>
    <property type="match status" value="1"/>
</dbReference>
<dbReference type="PANTHER" id="PTHR46401:SF2">
    <property type="entry name" value="GLYCOSYLTRANSFERASE WBBK-RELATED"/>
    <property type="match status" value="1"/>
</dbReference>
<dbReference type="PROSITE" id="PS51257">
    <property type="entry name" value="PROKAR_LIPOPROTEIN"/>
    <property type="match status" value="1"/>
</dbReference>
<evidence type="ECO:0000313" key="4">
    <source>
        <dbReference type="Proteomes" id="UP000236321"/>
    </source>
</evidence>
<dbReference type="Proteomes" id="UP000236321">
    <property type="component" value="Unassembled WGS sequence"/>
</dbReference>
<evidence type="ECO:0000259" key="2">
    <source>
        <dbReference type="Pfam" id="PF00534"/>
    </source>
</evidence>
<dbReference type="GO" id="GO:0016757">
    <property type="term" value="F:glycosyltransferase activity"/>
    <property type="evidence" value="ECO:0007669"/>
    <property type="project" value="InterPro"/>
</dbReference>
<organism evidence="3 4">
    <name type="scientific">Microcystis aeruginosa NIES-298</name>
    <dbReference type="NCBI Taxonomy" id="449468"/>
    <lineage>
        <taxon>Bacteria</taxon>
        <taxon>Bacillati</taxon>
        <taxon>Cyanobacteriota</taxon>
        <taxon>Cyanophyceae</taxon>
        <taxon>Oscillatoriophycideae</taxon>
        <taxon>Chroococcales</taxon>
        <taxon>Microcystaceae</taxon>
        <taxon>Microcystis</taxon>
    </lineage>
</organism>
<accession>A0A2H6BUU3</accession>
<dbReference type="Pfam" id="PF00534">
    <property type="entry name" value="Glycos_transf_1"/>
    <property type="match status" value="1"/>
</dbReference>
<name>A0A2H6BUU3_MICAE</name>
<gene>
    <name evidence="3" type="ORF">BGM30_30560</name>
</gene>